<dbReference type="Proteomes" id="UP000184600">
    <property type="component" value="Unassembled WGS sequence"/>
</dbReference>
<keyword evidence="3" id="KW-1185">Reference proteome</keyword>
<proteinExistence type="predicted"/>
<keyword evidence="1" id="KW-0812">Transmembrane</keyword>
<keyword evidence="1" id="KW-0472">Membrane</keyword>
<dbReference type="STRING" id="1117707.VQ7734_03260"/>
<name>A0A1M7YXX1_9VIBR</name>
<evidence type="ECO:0000313" key="2">
    <source>
        <dbReference type="EMBL" id="SHO57490.1"/>
    </source>
</evidence>
<evidence type="ECO:0000256" key="1">
    <source>
        <dbReference type="SAM" id="Phobius"/>
    </source>
</evidence>
<organism evidence="2 3">
    <name type="scientific">Vibrio quintilis</name>
    <dbReference type="NCBI Taxonomy" id="1117707"/>
    <lineage>
        <taxon>Bacteria</taxon>
        <taxon>Pseudomonadati</taxon>
        <taxon>Pseudomonadota</taxon>
        <taxon>Gammaproteobacteria</taxon>
        <taxon>Vibrionales</taxon>
        <taxon>Vibrionaceae</taxon>
        <taxon>Vibrio</taxon>
    </lineage>
</organism>
<accession>A0A1M7YXX1</accession>
<evidence type="ECO:0000313" key="3">
    <source>
        <dbReference type="Proteomes" id="UP000184600"/>
    </source>
</evidence>
<feature type="transmembrane region" description="Helical" evidence="1">
    <location>
        <begin position="35"/>
        <end position="53"/>
    </location>
</feature>
<sequence length="65" mass="7704">MKNNLSERSINIIMSIFSGISFLVCLYFFTLFETWLGKVLSVLSFLILCWIFMKALDKFFHENKD</sequence>
<dbReference type="AlphaFoldDB" id="A0A1M7YXX1"/>
<gene>
    <name evidence="2" type="ORF">VQ7734_03260</name>
</gene>
<keyword evidence="1" id="KW-1133">Transmembrane helix</keyword>
<feature type="transmembrane region" description="Helical" evidence="1">
    <location>
        <begin position="12"/>
        <end position="29"/>
    </location>
</feature>
<protein>
    <submittedName>
        <fullName evidence="2">Uncharacterized protein</fullName>
    </submittedName>
</protein>
<reference evidence="3" key="1">
    <citation type="submission" date="2016-12" db="EMBL/GenBank/DDBJ databases">
        <authorList>
            <person name="Rodrigo-Torres L."/>
            <person name="Arahal R.D."/>
            <person name="Lucena T."/>
        </authorList>
    </citation>
    <scope>NUCLEOTIDE SEQUENCE [LARGE SCALE GENOMIC DNA]</scope>
</reference>
<dbReference type="EMBL" id="FRFG01000041">
    <property type="protein sequence ID" value="SHO57490.1"/>
    <property type="molecule type" value="Genomic_DNA"/>
</dbReference>